<dbReference type="GO" id="GO:0005886">
    <property type="term" value="C:plasma membrane"/>
    <property type="evidence" value="ECO:0007669"/>
    <property type="project" value="UniProtKB-SubCell"/>
</dbReference>
<keyword evidence="2" id="KW-0813">Transport</keyword>
<keyword evidence="7" id="KW-0472">Membrane</keyword>
<keyword evidence="8" id="KW-0046">Antibiotic resistance</keyword>
<sequence length="351" mass="36844">MSDSDFGGQGDAGEYAVRARGLEKRYGDKLALDGFDLTVAHGTVHGLLGPNGAGKTTAVRILSTLIRLDGGSATVGGADVRRDPRVVRGRIGLTGQYAAVDEILSGRQNLEMFGRLFHLGGKRAARRAQELLEQFGLEAAADKGAGTYSGGMRRRLDLAASMILAPSVLFLDEPTTGLDPRGRSEVWDSVRSLTEGGTSVLLTTQYLEEADKLASRITVIDQGRAIADDTPDGLKATVGGSHLEVVVAEPADLPAAVRAVARVADGVPETVDAERRVQAAVSDRVGALTDVARTLQDEGIAVEDIGLRRPSLDDVFLRLTGGRPAGEPDEQEQGQQGQGQAQGLDRTGAAA</sequence>
<organism evidence="12 13">
    <name type="scientific">Streptomyces alboflavus</name>
    <dbReference type="NCBI Taxonomy" id="67267"/>
    <lineage>
        <taxon>Bacteria</taxon>
        <taxon>Bacillati</taxon>
        <taxon>Actinomycetota</taxon>
        <taxon>Actinomycetes</taxon>
        <taxon>Kitasatosporales</taxon>
        <taxon>Streptomycetaceae</taxon>
        <taxon>Streptomyces</taxon>
    </lineage>
</organism>
<dbReference type="PROSITE" id="PS00211">
    <property type="entry name" value="ABC_TRANSPORTER_1"/>
    <property type="match status" value="1"/>
</dbReference>
<evidence type="ECO:0000313" key="12">
    <source>
        <dbReference type="EMBL" id="ARX84330.1"/>
    </source>
</evidence>
<comment type="subcellular location">
    <subcellularLocation>
        <location evidence="1">Cell membrane</location>
        <topology evidence="1">Peripheral membrane protein</topology>
        <orientation evidence="1">Cytoplasmic side</orientation>
    </subcellularLocation>
</comment>
<keyword evidence="6" id="KW-1278">Translocase</keyword>
<keyword evidence="5" id="KW-0067">ATP-binding</keyword>
<dbReference type="InterPro" id="IPR005894">
    <property type="entry name" value="DrrA"/>
</dbReference>
<dbReference type="STRING" id="67267.GCA_000716675_05076"/>
<keyword evidence="4" id="KW-0547">Nucleotide-binding</keyword>
<evidence type="ECO:0000256" key="6">
    <source>
        <dbReference type="ARBA" id="ARBA00022967"/>
    </source>
</evidence>
<dbReference type="GO" id="GO:0046677">
    <property type="term" value="P:response to antibiotic"/>
    <property type="evidence" value="ECO:0007669"/>
    <property type="project" value="UniProtKB-KW"/>
</dbReference>
<dbReference type="EMBL" id="CP021748">
    <property type="protein sequence ID" value="ARX84330.1"/>
    <property type="molecule type" value="Genomic_DNA"/>
</dbReference>
<dbReference type="PANTHER" id="PTHR42711">
    <property type="entry name" value="ABC TRANSPORTER ATP-BINDING PROTEIN"/>
    <property type="match status" value="1"/>
</dbReference>
<dbReference type="SMART" id="SM00382">
    <property type="entry name" value="AAA"/>
    <property type="match status" value="1"/>
</dbReference>
<dbReference type="SUPFAM" id="SSF52540">
    <property type="entry name" value="P-loop containing nucleoside triphosphate hydrolases"/>
    <property type="match status" value="1"/>
</dbReference>
<dbReference type="InterPro" id="IPR003439">
    <property type="entry name" value="ABC_transporter-like_ATP-bd"/>
</dbReference>
<dbReference type="RefSeq" id="WP_237307302.1">
    <property type="nucleotide sequence ID" value="NZ_CP021748.1"/>
</dbReference>
<dbReference type="GO" id="GO:0016887">
    <property type="term" value="F:ATP hydrolysis activity"/>
    <property type="evidence" value="ECO:0007669"/>
    <property type="project" value="InterPro"/>
</dbReference>
<gene>
    <name evidence="12" type="ORF">SMD44_03768</name>
</gene>
<dbReference type="GO" id="GO:1900753">
    <property type="term" value="P:doxorubicin transport"/>
    <property type="evidence" value="ECO:0007669"/>
    <property type="project" value="InterPro"/>
</dbReference>
<comment type="similarity">
    <text evidence="9">Belongs to the ABC transporter superfamily. Drug exporter-1 (DrugE1) (TC 3.A.1.105) family.</text>
</comment>
<dbReference type="eggNOG" id="COG1131">
    <property type="taxonomic scope" value="Bacteria"/>
</dbReference>
<evidence type="ECO:0000256" key="10">
    <source>
        <dbReference type="SAM" id="MobiDB-lite"/>
    </source>
</evidence>
<keyword evidence="13" id="KW-1185">Reference proteome</keyword>
<keyword evidence="3" id="KW-1003">Cell membrane</keyword>
<dbReference type="PANTHER" id="PTHR42711:SF19">
    <property type="entry name" value="DOXORUBICIN RESISTANCE ATP-BINDING PROTEIN DRRA"/>
    <property type="match status" value="1"/>
</dbReference>
<evidence type="ECO:0000256" key="3">
    <source>
        <dbReference type="ARBA" id="ARBA00022475"/>
    </source>
</evidence>
<name>A0A1Z1WDA0_9ACTN</name>
<reference evidence="12 13" key="1">
    <citation type="submission" date="2017-05" db="EMBL/GenBank/DDBJ databases">
        <title>Streptomyces alboflavus Genome sequencing and assembly.</title>
        <authorList>
            <person name="Wang Y."/>
            <person name="Du B."/>
            <person name="Ding Y."/>
            <person name="Liu H."/>
            <person name="Hou Q."/>
            <person name="Liu K."/>
            <person name="Wang C."/>
            <person name="Yao L."/>
        </authorList>
    </citation>
    <scope>NUCLEOTIDE SEQUENCE [LARGE SCALE GENOMIC DNA]</scope>
    <source>
        <strain evidence="12 13">MDJK44</strain>
    </source>
</reference>
<evidence type="ECO:0000259" key="11">
    <source>
        <dbReference type="PROSITE" id="PS50893"/>
    </source>
</evidence>
<proteinExistence type="inferred from homology"/>
<feature type="domain" description="ABC transporter" evidence="11">
    <location>
        <begin position="17"/>
        <end position="247"/>
    </location>
</feature>
<evidence type="ECO:0000256" key="1">
    <source>
        <dbReference type="ARBA" id="ARBA00004413"/>
    </source>
</evidence>
<accession>A0A1Z1WDA0</accession>
<dbReference type="Pfam" id="PF00005">
    <property type="entry name" value="ABC_tran"/>
    <property type="match status" value="1"/>
</dbReference>
<feature type="region of interest" description="Disordered" evidence="10">
    <location>
        <begin position="318"/>
        <end position="351"/>
    </location>
</feature>
<dbReference type="GO" id="GO:0043215">
    <property type="term" value="P:daunorubicin transport"/>
    <property type="evidence" value="ECO:0007669"/>
    <property type="project" value="InterPro"/>
</dbReference>
<dbReference type="InterPro" id="IPR050763">
    <property type="entry name" value="ABC_transporter_ATP-binding"/>
</dbReference>
<evidence type="ECO:0000256" key="4">
    <source>
        <dbReference type="ARBA" id="ARBA00022741"/>
    </source>
</evidence>
<evidence type="ECO:0000256" key="8">
    <source>
        <dbReference type="ARBA" id="ARBA00023251"/>
    </source>
</evidence>
<dbReference type="GO" id="GO:0005524">
    <property type="term" value="F:ATP binding"/>
    <property type="evidence" value="ECO:0007669"/>
    <property type="project" value="UniProtKB-KW"/>
</dbReference>
<protein>
    <recommendedName>
        <fullName evidence="11">ABC transporter domain-containing protein</fullName>
    </recommendedName>
</protein>
<dbReference type="InterPro" id="IPR003593">
    <property type="entry name" value="AAA+_ATPase"/>
</dbReference>
<dbReference type="KEGG" id="salf:SMD44_03768"/>
<dbReference type="AlphaFoldDB" id="A0A1Z1WDA0"/>
<evidence type="ECO:0000256" key="2">
    <source>
        <dbReference type="ARBA" id="ARBA00022448"/>
    </source>
</evidence>
<dbReference type="Proteomes" id="UP000195880">
    <property type="component" value="Chromosome"/>
</dbReference>
<evidence type="ECO:0000313" key="13">
    <source>
        <dbReference type="Proteomes" id="UP000195880"/>
    </source>
</evidence>
<dbReference type="Gene3D" id="3.40.50.300">
    <property type="entry name" value="P-loop containing nucleotide triphosphate hydrolases"/>
    <property type="match status" value="1"/>
</dbReference>
<feature type="compositionally biased region" description="Low complexity" evidence="10">
    <location>
        <begin position="333"/>
        <end position="343"/>
    </location>
</feature>
<dbReference type="InterPro" id="IPR027417">
    <property type="entry name" value="P-loop_NTPase"/>
</dbReference>
<dbReference type="PROSITE" id="PS50893">
    <property type="entry name" value="ABC_TRANSPORTER_2"/>
    <property type="match status" value="1"/>
</dbReference>
<evidence type="ECO:0000256" key="7">
    <source>
        <dbReference type="ARBA" id="ARBA00023136"/>
    </source>
</evidence>
<dbReference type="NCBIfam" id="TIGR01188">
    <property type="entry name" value="drrA"/>
    <property type="match status" value="1"/>
</dbReference>
<dbReference type="InterPro" id="IPR017871">
    <property type="entry name" value="ABC_transporter-like_CS"/>
</dbReference>
<evidence type="ECO:0000256" key="5">
    <source>
        <dbReference type="ARBA" id="ARBA00022840"/>
    </source>
</evidence>
<evidence type="ECO:0000256" key="9">
    <source>
        <dbReference type="ARBA" id="ARBA00049985"/>
    </source>
</evidence>